<dbReference type="Gene3D" id="3.40.50.150">
    <property type="entry name" value="Vaccinia Virus protein VP39"/>
    <property type="match status" value="1"/>
</dbReference>
<keyword evidence="2" id="KW-0489">Methyltransferase</keyword>
<evidence type="ECO:0000313" key="2">
    <source>
        <dbReference type="EMBL" id="QFZ73528.1"/>
    </source>
</evidence>
<dbReference type="SUPFAM" id="SSF53335">
    <property type="entry name" value="S-adenosyl-L-methionine-dependent methyltransferases"/>
    <property type="match status" value="1"/>
</dbReference>
<dbReference type="AlphaFoldDB" id="A0A5Q0L9B9"/>
<dbReference type="GO" id="GO:0017000">
    <property type="term" value="P:antibiotic biosynthetic process"/>
    <property type="evidence" value="ECO:0007669"/>
    <property type="project" value="UniProtKB-ARBA"/>
</dbReference>
<feature type="domain" description="Methyltransferase type 11" evidence="1">
    <location>
        <begin position="52"/>
        <end position="150"/>
    </location>
</feature>
<dbReference type="RefSeq" id="WP_153287889.1">
    <property type="nucleotide sequence ID" value="NZ_CP045643.1"/>
</dbReference>
<protein>
    <submittedName>
        <fullName evidence="2">Methyltransferase domain-containing protein</fullName>
    </submittedName>
</protein>
<evidence type="ECO:0000313" key="3">
    <source>
        <dbReference type="Proteomes" id="UP000326179"/>
    </source>
</evidence>
<keyword evidence="3" id="KW-1185">Reference proteome</keyword>
<sequence>MTRIAGSVQAQVWNGPLGTHWATHHARYDALVSGLDDALFEGAAIAAGDRVLDVGCGAGATTRTAGRLAAHGHAVGVDISAPLLDRARAVTVAEDVTNVAYQRGDAQSHRFPAAGYDVVISRGGVMFFADHAAAFRNLARALRPGGRLAFVCPQPAGPHLEESRALSLFARLLDAPDAHTAAAQTAMASLSDPARIREVLEGWDEVSVTPVGTETVWGRDAADAVGFILSRTPGRAVDAVTRTTLEDTLRPYETDRGVRLRAAVWLVTAKRSPSLQA</sequence>
<dbReference type="Proteomes" id="UP000326179">
    <property type="component" value="Chromosome"/>
</dbReference>
<reference evidence="2 3" key="1">
    <citation type="submission" date="2019-10" db="EMBL/GenBank/DDBJ databases">
        <title>A novel species.</title>
        <authorList>
            <person name="Gao J."/>
        </authorList>
    </citation>
    <scope>NUCLEOTIDE SEQUENCE [LARGE SCALE GENOMIC DNA]</scope>
    <source>
        <strain evidence="2 3">QMT-28</strain>
    </source>
</reference>
<accession>A0A5Q0L9B9</accession>
<proteinExistence type="predicted"/>
<evidence type="ECO:0000259" key="1">
    <source>
        <dbReference type="Pfam" id="PF08241"/>
    </source>
</evidence>
<dbReference type="InterPro" id="IPR013216">
    <property type="entry name" value="Methyltransf_11"/>
</dbReference>
<dbReference type="PANTHER" id="PTHR43861">
    <property type="entry name" value="TRANS-ACONITATE 2-METHYLTRANSFERASE-RELATED"/>
    <property type="match status" value="1"/>
</dbReference>
<gene>
    <name evidence="2" type="ORF">GFH48_09945</name>
</gene>
<dbReference type="Pfam" id="PF08241">
    <property type="entry name" value="Methyltransf_11"/>
    <property type="match status" value="1"/>
</dbReference>
<organism evidence="2 3">
    <name type="scientific">Streptomyces fagopyri</name>
    <dbReference type="NCBI Taxonomy" id="2662397"/>
    <lineage>
        <taxon>Bacteria</taxon>
        <taxon>Bacillati</taxon>
        <taxon>Actinomycetota</taxon>
        <taxon>Actinomycetes</taxon>
        <taxon>Kitasatosporales</taxon>
        <taxon>Streptomycetaceae</taxon>
        <taxon>Streptomyces</taxon>
    </lineage>
</organism>
<name>A0A5Q0L9B9_9ACTN</name>
<keyword evidence="2" id="KW-0808">Transferase</keyword>
<dbReference type="GO" id="GO:0032259">
    <property type="term" value="P:methylation"/>
    <property type="evidence" value="ECO:0007669"/>
    <property type="project" value="UniProtKB-KW"/>
</dbReference>
<dbReference type="InterPro" id="IPR029063">
    <property type="entry name" value="SAM-dependent_MTases_sf"/>
</dbReference>
<dbReference type="CDD" id="cd02440">
    <property type="entry name" value="AdoMet_MTases"/>
    <property type="match status" value="1"/>
</dbReference>
<dbReference type="PANTHER" id="PTHR43861:SF1">
    <property type="entry name" value="TRANS-ACONITATE 2-METHYLTRANSFERASE"/>
    <property type="match status" value="1"/>
</dbReference>
<dbReference type="GO" id="GO:0008757">
    <property type="term" value="F:S-adenosylmethionine-dependent methyltransferase activity"/>
    <property type="evidence" value="ECO:0007669"/>
    <property type="project" value="InterPro"/>
</dbReference>
<dbReference type="KEGG" id="sfy:GFH48_09945"/>
<dbReference type="EMBL" id="CP045643">
    <property type="protein sequence ID" value="QFZ73528.1"/>
    <property type="molecule type" value="Genomic_DNA"/>
</dbReference>